<feature type="compositionally biased region" description="Polar residues" evidence="1">
    <location>
        <begin position="227"/>
        <end position="238"/>
    </location>
</feature>
<dbReference type="AlphaFoldDB" id="A0A9Q0M0I6"/>
<feature type="compositionally biased region" description="Polar residues" evidence="1">
    <location>
        <begin position="169"/>
        <end position="182"/>
    </location>
</feature>
<dbReference type="Proteomes" id="UP001142055">
    <property type="component" value="Chromosome 4"/>
</dbReference>
<dbReference type="PANTHER" id="PTHR22933">
    <property type="entry name" value="FI18007P1-RELATED"/>
    <property type="match status" value="1"/>
</dbReference>
<dbReference type="PANTHER" id="PTHR22933:SF42">
    <property type="entry name" value="FI18455P1-RELATED"/>
    <property type="match status" value="1"/>
</dbReference>
<organism evidence="3 4">
    <name type="scientific">Blomia tropicalis</name>
    <name type="common">Mite</name>
    <dbReference type="NCBI Taxonomy" id="40697"/>
    <lineage>
        <taxon>Eukaryota</taxon>
        <taxon>Metazoa</taxon>
        <taxon>Ecdysozoa</taxon>
        <taxon>Arthropoda</taxon>
        <taxon>Chelicerata</taxon>
        <taxon>Arachnida</taxon>
        <taxon>Acari</taxon>
        <taxon>Acariformes</taxon>
        <taxon>Sarcoptiformes</taxon>
        <taxon>Astigmata</taxon>
        <taxon>Glycyphagoidea</taxon>
        <taxon>Echimyopodidae</taxon>
        <taxon>Blomia</taxon>
    </lineage>
</organism>
<feature type="compositionally biased region" description="Acidic residues" evidence="1">
    <location>
        <begin position="332"/>
        <end position="341"/>
    </location>
</feature>
<feature type="compositionally biased region" description="Basic and acidic residues" evidence="1">
    <location>
        <begin position="216"/>
        <end position="225"/>
    </location>
</feature>
<feature type="compositionally biased region" description="Polar residues" evidence="1">
    <location>
        <begin position="412"/>
        <end position="448"/>
    </location>
</feature>
<dbReference type="InterPro" id="IPR002557">
    <property type="entry name" value="Chitin-bd_dom"/>
</dbReference>
<sequence>MSNTDQNTNLIGSNKPTLTDDELLIQATRLNSKMVRIKDDDMSNDNGRIILRRATQFDDAPESNVFDDRIQSASTINDDRQFLKRNGRFDDQFNSRSKPIWNYFDHGINRPEQSSSFNQPWRSTNNNGFIGNGIGSARIRELPTQSDDYISQQFAKRLNGGGGGGSSSIRPSTLSPLISPFQSKVKATPTTPTSTSQSNGKKSDVFNFNFQNSRKKNPEEKERWRQLIQSIFDSSPRTTPDYIGTRITTKSKFSEPIGGGGAGGSVTSFNYGSGKSTSKKSGPIETIKTINSIDDRTKDDDESPVTVEEDEDVLSGEKEENVVLKDIPEKTSEEEDEEDENENRSTKLSPEEFANTSSEEDSNGSNVSSNRKRNAGSSDDEAVDNITQEDEDTEDELADDNQYLRPNRHNKSIANVGTGSAKRSINSGDSSSFGVRINRSNPTGNGLQSPARRALNQNDLKLIHGAKPITEPITDQMIADLTNDPNFSGPISGTNNNFDLGIISTTQPSIVTSTNDILRSPSTERSSSDLDMVDDDDDSEESLFERSQTVTTSRPLAITTPTTTSSSIVESGTNIPLKSIKRTNFGKRTRTGKWMDSETFQLNDDRSMVMLDEDDDDDIVMGDIERSSNDISTRRRGRHANRPMPINRPKQVTKRRLINGGHHHPQPRIVRQDSHHHQRSNQNDGINRLAAALPGTPGTDYPIYGLIPRTSFNCRDHKWAGYYADVETQCQVFHICQTGGRKNSFLCPNGTMFNQQLFICDWWHNVQCDEVPAHYELNANIYDYQWESKRMKKAAVMLPPDEIDQDELDHNELIRRVGLVQRSIQSNNVSFTETVFGNRVGDTSLEKKKGRRSSQQNKILTGSSINNLGVKGGKLVKFNRIMTKPKLSSGTTSTAQTSFFNRFKYASNEFPKSQPLKQISSSPSSSSSSAAATAAAIINTFRNNRNPFSSTSSSSQFRSHPQSSSNFPSFTSALSSSSLHSGSRGKHYRA</sequence>
<feature type="compositionally biased region" description="Polar residues" evidence="1">
    <location>
        <begin position="513"/>
        <end position="525"/>
    </location>
</feature>
<feature type="compositionally biased region" description="Low complexity" evidence="1">
    <location>
        <begin position="272"/>
        <end position="281"/>
    </location>
</feature>
<dbReference type="InterPro" id="IPR052976">
    <property type="entry name" value="Scoloptoxin-like"/>
</dbReference>
<feature type="compositionally biased region" description="Low complexity" evidence="1">
    <location>
        <begin position="943"/>
        <end position="982"/>
    </location>
</feature>
<dbReference type="SMART" id="SM00494">
    <property type="entry name" value="ChtBD2"/>
    <property type="match status" value="1"/>
</dbReference>
<evidence type="ECO:0000313" key="3">
    <source>
        <dbReference type="EMBL" id="KAJ6215697.1"/>
    </source>
</evidence>
<name>A0A9Q0M0I6_BLOTA</name>
<dbReference type="GO" id="GO:0005576">
    <property type="term" value="C:extracellular region"/>
    <property type="evidence" value="ECO:0007669"/>
    <property type="project" value="InterPro"/>
</dbReference>
<proteinExistence type="predicted"/>
<feature type="region of interest" description="Disordered" evidence="1">
    <location>
        <begin position="658"/>
        <end position="683"/>
    </location>
</feature>
<feature type="region of interest" description="Disordered" evidence="1">
    <location>
        <begin position="943"/>
        <end position="990"/>
    </location>
</feature>
<dbReference type="GO" id="GO:0008061">
    <property type="term" value="F:chitin binding"/>
    <property type="evidence" value="ECO:0007669"/>
    <property type="project" value="InterPro"/>
</dbReference>
<feature type="compositionally biased region" description="Acidic residues" evidence="1">
    <location>
        <begin position="378"/>
        <end position="399"/>
    </location>
</feature>
<keyword evidence="4" id="KW-1185">Reference proteome</keyword>
<dbReference type="EMBL" id="JAPWDV010000004">
    <property type="protein sequence ID" value="KAJ6215697.1"/>
    <property type="molecule type" value="Genomic_DNA"/>
</dbReference>
<accession>A0A9Q0M0I6</accession>
<protein>
    <recommendedName>
        <fullName evidence="2">Chitin-binding type-2 domain-containing protein</fullName>
    </recommendedName>
</protein>
<feature type="region of interest" description="Disordered" evidence="1">
    <location>
        <begin position="513"/>
        <end position="539"/>
    </location>
</feature>
<evidence type="ECO:0000259" key="2">
    <source>
        <dbReference type="PROSITE" id="PS50940"/>
    </source>
</evidence>
<dbReference type="SUPFAM" id="SSF57625">
    <property type="entry name" value="Invertebrate chitin-binding proteins"/>
    <property type="match status" value="1"/>
</dbReference>
<reference evidence="3" key="1">
    <citation type="submission" date="2022-12" db="EMBL/GenBank/DDBJ databases">
        <title>Genome assemblies of Blomia tropicalis.</title>
        <authorList>
            <person name="Cui Y."/>
        </authorList>
    </citation>
    <scope>NUCLEOTIDE SEQUENCE</scope>
    <source>
        <tissue evidence="3">Adult mites</tissue>
    </source>
</reference>
<dbReference type="Gene3D" id="2.170.140.10">
    <property type="entry name" value="Chitin binding domain"/>
    <property type="match status" value="1"/>
</dbReference>
<comment type="caution">
    <text evidence="3">The sequence shown here is derived from an EMBL/GenBank/DDBJ whole genome shotgun (WGS) entry which is preliminary data.</text>
</comment>
<dbReference type="InterPro" id="IPR036508">
    <property type="entry name" value="Chitin-bd_dom_sf"/>
</dbReference>
<feature type="domain" description="Chitin-binding type-2" evidence="2">
    <location>
        <begin position="711"/>
        <end position="770"/>
    </location>
</feature>
<feature type="compositionally biased region" description="Acidic residues" evidence="1">
    <location>
        <begin position="300"/>
        <end position="314"/>
    </location>
</feature>
<dbReference type="Pfam" id="PF01607">
    <property type="entry name" value="CBM_14"/>
    <property type="match status" value="1"/>
</dbReference>
<evidence type="ECO:0000313" key="4">
    <source>
        <dbReference type="Proteomes" id="UP001142055"/>
    </source>
</evidence>
<dbReference type="PROSITE" id="PS50940">
    <property type="entry name" value="CHIT_BIND_II"/>
    <property type="match status" value="1"/>
</dbReference>
<feature type="compositionally biased region" description="Basic and acidic residues" evidence="1">
    <location>
        <begin position="315"/>
        <end position="331"/>
    </location>
</feature>
<feature type="region of interest" description="Disordered" evidence="1">
    <location>
        <begin position="155"/>
        <end position="451"/>
    </location>
</feature>
<evidence type="ECO:0000256" key="1">
    <source>
        <dbReference type="SAM" id="MobiDB-lite"/>
    </source>
</evidence>
<gene>
    <name evidence="3" type="ORF">RDWZM_010197</name>
</gene>